<comment type="caution">
    <text evidence="3">The sequence shown here is derived from an EMBL/GenBank/DDBJ whole genome shotgun (WGS) entry which is preliminary data.</text>
</comment>
<dbReference type="Gene3D" id="2.30.30.90">
    <property type="match status" value="1"/>
</dbReference>
<evidence type="ECO:0000259" key="2">
    <source>
        <dbReference type="SMART" id="SM00899"/>
    </source>
</evidence>
<sequence>MDQPVSTPLTLTQLPVGSSAVITQILGGQELHRKLRGFGIRLGTPVRIAHRRGSGLVVSVGNTRVALGGGIVEKLLITPIQTDESPESGASG</sequence>
<evidence type="ECO:0000313" key="4">
    <source>
        <dbReference type="Proteomes" id="UP001138768"/>
    </source>
</evidence>
<dbReference type="InterPro" id="IPR008988">
    <property type="entry name" value="Transcriptional_repressor_C"/>
</dbReference>
<name>A0A9X1B272_9GAMM</name>
<dbReference type="GO" id="GO:0046914">
    <property type="term" value="F:transition metal ion binding"/>
    <property type="evidence" value="ECO:0007669"/>
    <property type="project" value="InterPro"/>
</dbReference>
<feature type="domain" description="Ferrous iron transporter FeoA-like" evidence="2">
    <location>
        <begin position="9"/>
        <end position="79"/>
    </location>
</feature>
<keyword evidence="1" id="KW-0408">Iron</keyword>
<accession>A0A9X1B272</accession>
<dbReference type="SUPFAM" id="SSF50037">
    <property type="entry name" value="C-terminal domain of transcriptional repressors"/>
    <property type="match status" value="1"/>
</dbReference>
<dbReference type="InterPro" id="IPR038157">
    <property type="entry name" value="FeoA_core_dom"/>
</dbReference>
<dbReference type="SMART" id="SM00899">
    <property type="entry name" value="FeoA"/>
    <property type="match status" value="1"/>
</dbReference>
<dbReference type="Pfam" id="PF04023">
    <property type="entry name" value="FeoA"/>
    <property type="match status" value="1"/>
</dbReference>
<organism evidence="3 4">
    <name type="scientific">Lamprobacter modestohalophilus</name>
    <dbReference type="NCBI Taxonomy" id="1064514"/>
    <lineage>
        <taxon>Bacteria</taxon>
        <taxon>Pseudomonadati</taxon>
        <taxon>Pseudomonadota</taxon>
        <taxon>Gammaproteobacteria</taxon>
        <taxon>Chromatiales</taxon>
        <taxon>Chromatiaceae</taxon>
        <taxon>Lamprobacter</taxon>
    </lineage>
</organism>
<reference evidence="3 4" key="1">
    <citation type="journal article" date="2020" name="Microorganisms">
        <title>Osmotic Adaptation and Compatible Solute Biosynthesis of Phototrophic Bacteria as Revealed from Genome Analyses.</title>
        <authorList>
            <person name="Imhoff J.F."/>
            <person name="Rahn T."/>
            <person name="Kunzel S."/>
            <person name="Keller A."/>
            <person name="Neulinger S.C."/>
        </authorList>
    </citation>
    <scope>NUCLEOTIDE SEQUENCE [LARGE SCALE GENOMIC DNA]</scope>
    <source>
        <strain evidence="3 4">DSM 25653</strain>
    </source>
</reference>
<gene>
    <name evidence="3" type="ORF">CKO42_00575</name>
</gene>
<dbReference type="AlphaFoldDB" id="A0A9X1B272"/>
<keyword evidence="4" id="KW-1185">Reference proteome</keyword>
<evidence type="ECO:0000256" key="1">
    <source>
        <dbReference type="ARBA" id="ARBA00023004"/>
    </source>
</evidence>
<dbReference type="InterPro" id="IPR007167">
    <property type="entry name" value="Fe-transptr_FeoA-like"/>
</dbReference>
<protein>
    <recommendedName>
        <fullName evidence="2">Ferrous iron transporter FeoA-like domain-containing protein</fullName>
    </recommendedName>
</protein>
<evidence type="ECO:0000313" key="3">
    <source>
        <dbReference type="EMBL" id="MBK1616965.1"/>
    </source>
</evidence>
<proteinExistence type="predicted"/>
<dbReference type="Proteomes" id="UP001138768">
    <property type="component" value="Unassembled WGS sequence"/>
</dbReference>
<dbReference type="RefSeq" id="WP_200236568.1">
    <property type="nucleotide sequence ID" value="NZ_NRRY01000001.1"/>
</dbReference>
<dbReference type="EMBL" id="NRRY01000001">
    <property type="protein sequence ID" value="MBK1616965.1"/>
    <property type="molecule type" value="Genomic_DNA"/>
</dbReference>